<dbReference type="AlphaFoldDB" id="A0A316JA27"/>
<dbReference type="RefSeq" id="WP_109705235.1">
    <property type="nucleotide sequence ID" value="NZ_QGDB01000002.1"/>
</dbReference>
<evidence type="ECO:0000313" key="3">
    <source>
        <dbReference type="EMBL" id="PWL18334.1"/>
    </source>
</evidence>
<proteinExistence type="predicted"/>
<feature type="domain" description="Flavin reductase like" evidence="2">
    <location>
        <begin position="22"/>
        <end position="171"/>
    </location>
</feature>
<dbReference type="SMART" id="SM00903">
    <property type="entry name" value="Flavin_Reduct"/>
    <property type="match status" value="1"/>
</dbReference>
<protein>
    <recommendedName>
        <fullName evidence="2">Flavin reductase like domain-containing protein</fullName>
    </recommendedName>
</protein>
<accession>A0A316JA27</accession>
<dbReference type="Gene3D" id="2.30.110.10">
    <property type="entry name" value="Electron Transport, Fmn-binding Protein, Chain A"/>
    <property type="match status" value="1"/>
</dbReference>
<evidence type="ECO:0000259" key="2">
    <source>
        <dbReference type="SMART" id="SM00903"/>
    </source>
</evidence>
<dbReference type="SUPFAM" id="SSF50475">
    <property type="entry name" value="FMN-binding split barrel"/>
    <property type="match status" value="1"/>
</dbReference>
<comment type="caution">
    <text evidence="3">The sequence shown here is derived from an EMBL/GenBank/DDBJ whole genome shotgun (WGS) entry which is preliminary data.</text>
</comment>
<dbReference type="InterPro" id="IPR002563">
    <property type="entry name" value="Flavin_Rdtase-like_dom"/>
</dbReference>
<sequence>MAETTPCNLLHQNLANGLRLTMRNAATGVALVTTRDAAGDYHGLAVTTANSLSMSPPSMMFAINHTASAAPVLEQTGLFCVNILSIAHEPILRLFSSSKTRAERFRSPLWHEGPRGLPWLEGCLSSVFCERDAVHEYGSHLVYFGKIIDIFQVEDNPCPVPLIWQQGTAMPLQTNR</sequence>
<organism evidence="3 4">
    <name type="scientific">Falsochrobactrum shanghaiense</name>
    <dbReference type="NCBI Taxonomy" id="2201899"/>
    <lineage>
        <taxon>Bacteria</taxon>
        <taxon>Pseudomonadati</taxon>
        <taxon>Pseudomonadota</taxon>
        <taxon>Alphaproteobacteria</taxon>
        <taxon>Hyphomicrobiales</taxon>
        <taxon>Brucellaceae</taxon>
        <taxon>Falsochrobactrum</taxon>
    </lineage>
</organism>
<reference evidence="3 4" key="1">
    <citation type="submission" date="2018-05" db="EMBL/GenBank/DDBJ databases">
        <title>Comparative genomic sequence analysis between strain HN4 and CCM 8460T (Falsochrobactrum ovis) will provide more evidence to prove that HN4 is a new species of Falsochrobactrum.</title>
        <authorList>
            <person name="Lyu W."/>
            <person name="Sun L."/>
            <person name="Yao L."/>
        </authorList>
    </citation>
    <scope>NUCLEOTIDE SEQUENCE [LARGE SCALE GENOMIC DNA]</scope>
    <source>
        <strain evidence="3 4">HN4</strain>
    </source>
</reference>
<name>A0A316JA27_9HYPH</name>
<dbReference type="PANTHER" id="PTHR30466">
    <property type="entry name" value="FLAVIN REDUCTASE"/>
    <property type="match status" value="1"/>
</dbReference>
<dbReference type="GO" id="GO:0010181">
    <property type="term" value="F:FMN binding"/>
    <property type="evidence" value="ECO:0007669"/>
    <property type="project" value="InterPro"/>
</dbReference>
<dbReference type="OrthoDB" id="9792858at2"/>
<dbReference type="InterPro" id="IPR012349">
    <property type="entry name" value="Split_barrel_FMN-bd"/>
</dbReference>
<evidence type="ECO:0000256" key="1">
    <source>
        <dbReference type="ARBA" id="ARBA00023002"/>
    </source>
</evidence>
<keyword evidence="1" id="KW-0560">Oxidoreductase</keyword>
<keyword evidence="4" id="KW-1185">Reference proteome</keyword>
<dbReference type="Proteomes" id="UP000245865">
    <property type="component" value="Unassembled WGS sequence"/>
</dbReference>
<dbReference type="GO" id="GO:0042602">
    <property type="term" value="F:riboflavin reductase (NADPH) activity"/>
    <property type="evidence" value="ECO:0007669"/>
    <property type="project" value="TreeGrafter"/>
</dbReference>
<evidence type="ECO:0000313" key="4">
    <source>
        <dbReference type="Proteomes" id="UP000245865"/>
    </source>
</evidence>
<dbReference type="PANTHER" id="PTHR30466:SF1">
    <property type="entry name" value="FMN REDUCTASE (NADH) RUTF"/>
    <property type="match status" value="1"/>
</dbReference>
<gene>
    <name evidence="3" type="ORF">DKP76_04315</name>
</gene>
<dbReference type="InterPro" id="IPR050268">
    <property type="entry name" value="NADH-dep_flavin_reductase"/>
</dbReference>
<dbReference type="EMBL" id="QGDB01000002">
    <property type="protein sequence ID" value="PWL18334.1"/>
    <property type="molecule type" value="Genomic_DNA"/>
</dbReference>
<dbReference type="Pfam" id="PF01613">
    <property type="entry name" value="Flavin_Reduct"/>
    <property type="match status" value="1"/>
</dbReference>